<dbReference type="GO" id="GO:0007165">
    <property type="term" value="P:signal transduction"/>
    <property type="evidence" value="ECO:0007669"/>
    <property type="project" value="UniProtKB-KW"/>
</dbReference>
<keyword evidence="5 9" id="KW-0472">Membrane</keyword>
<dbReference type="Gene3D" id="1.10.287.950">
    <property type="entry name" value="Methyl-accepting chemotaxis protein"/>
    <property type="match status" value="1"/>
</dbReference>
<dbReference type="PROSITE" id="PS50111">
    <property type="entry name" value="CHEMOTAXIS_TRANSDUC_2"/>
    <property type="match status" value="1"/>
</dbReference>
<evidence type="ECO:0000313" key="13">
    <source>
        <dbReference type="Proteomes" id="UP000321567"/>
    </source>
</evidence>
<evidence type="ECO:0000256" key="6">
    <source>
        <dbReference type="ARBA" id="ARBA00023224"/>
    </source>
</evidence>
<evidence type="ECO:0000259" key="10">
    <source>
        <dbReference type="PROSITE" id="PS50111"/>
    </source>
</evidence>
<evidence type="ECO:0000313" key="12">
    <source>
        <dbReference type="EMBL" id="GEO80752.1"/>
    </source>
</evidence>
<feature type="transmembrane region" description="Helical" evidence="9">
    <location>
        <begin position="172"/>
        <end position="199"/>
    </location>
</feature>
<evidence type="ECO:0000259" key="11">
    <source>
        <dbReference type="PROSITE" id="PS50885"/>
    </source>
</evidence>
<keyword evidence="4 9" id="KW-1133">Transmembrane helix</keyword>
<dbReference type="PANTHER" id="PTHR32089">
    <property type="entry name" value="METHYL-ACCEPTING CHEMOTAXIS PROTEIN MCPB"/>
    <property type="match status" value="1"/>
</dbReference>
<dbReference type="Gene3D" id="1.10.8.500">
    <property type="entry name" value="HAMP domain in histidine kinase"/>
    <property type="match status" value="1"/>
</dbReference>
<dbReference type="SMART" id="SM00283">
    <property type="entry name" value="MA"/>
    <property type="match status" value="1"/>
</dbReference>
<dbReference type="Pfam" id="PF00672">
    <property type="entry name" value="HAMP"/>
    <property type="match status" value="1"/>
</dbReference>
<dbReference type="PROSITE" id="PS50885">
    <property type="entry name" value="HAMP"/>
    <property type="match status" value="1"/>
</dbReference>
<dbReference type="RefSeq" id="WP_170244959.1">
    <property type="nucleotide sequence ID" value="NZ_BJZO01000015.1"/>
</dbReference>
<evidence type="ECO:0000256" key="2">
    <source>
        <dbReference type="ARBA" id="ARBA00022475"/>
    </source>
</evidence>
<name>A0A512H5L3_9PROT</name>
<dbReference type="InterPro" id="IPR004089">
    <property type="entry name" value="MCPsignal_dom"/>
</dbReference>
<dbReference type="CDD" id="cd06225">
    <property type="entry name" value="HAMP"/>
    <property type="match status" value="1"/>
</dbReference>
<dbReference type="Pfam" id="PF17200">
    <property type="entry name" value="sCache_2"/>
    <property type="match status" value="1"/>
</dbReference>
<dbReference type="InterPro" id="IPR033480">
    <property type="entry name" value="sCache_2"/>
</dbReference>
<comment type="similarity">
    <text evidence="7">Belongs to the methyl-accepting chemotaxis (MCP) protein family.</text>
</comment>
<evidence type="ECO:0000256" key="8">
    <source>
        <dbReference type="PROSITE-ProRule" id="PRU00284"/>
    </source>
</evidence>
<keyword evidence="13" id="KW-1185">Reference proteome</keyword>
<keyword evidence="3 9" id="KW-0812">Transmembrane</keyword>
<accession>A0A512H5L3</accession>
<reference evidence="12 13" key="1">
    <citation type="submission" date="2019-07" db="EMBL/GenBank/DDBJ databases">
        <title>Whole genome shotgun sequence of Rhodospirillum oryzae NBRC 107573.</title>
        <authorList>
            <person name="Hosoyama A."/>
            <person name="Uohara A."/>
            <person name="Ohji S."/>
            <person name="Ichikawa N."/>
        </authorList>
    </citation>
    <scope>NUCLEOTIDE SEQUENCE [LARGE SCALE GENOMIC DNA]</scope>
    <source>
        <strain evidence="12 13">NBRC 107573</strain>
    </source>
</reference>
<dbReference type="SUPFAM" id="SSF58104">
    <property type="entry name" value="Methyl-accepting chemotaxis protein (MCP) signaling domain"/>
    <property type="match status" value="1"/>
</dbReference>
<evidence type="ECO:0000256" key="7">
    <source>
        <dbReference type="ARBA" id="ARBA00029447"/>
    </source>
</evidence>
<comment type="caution">
    <text evidence="12">The sequence shown here is derived from an EMBL/GenBank/DDBJ whole genome shotgun (WGS) entry which is preliminary data.</text>
</comment>
<dbReference type="EMBL" id="BJZO01000015">
    <property type="protein sequence ID" value="GEO80752.1"/>
    <property type="molecule type" value="Genomic_DNA"/>
</dbReference>
<evidence type="ECO:0000256" key="5">
    <source>
        <dbReference type="ARBA" id="ARBA00023136"/>
    </source>
</evidence>
<dbReference type="GO" id="GO:0005886">
    <property type="term" value="C:plasma membrane"/>
    <property type="evidence" value="ECO:0007669"/>
    <property type="project" value="UniProtKB-SubCell"/>
</dbReference>
<dbReference type="SMART" id="SM01049">
    <property type="entry name" value="Cache_2"/>
    <property type="match status" value="1"/>
</dbReference>
<evidence type="ECO:0000256" key="9">
    <source>
        <dbReference type="SAM" id="Phobius"/>
    </source>
</evidence>
<protein>
    <submittedName>
        <fullName evidence="12">Chemotaxis protein</fullName>
    </submittedName>
</protein>
<dbReference type="Proteomes" id="UP000321567">
    <property type="component" value="Unassembled WGS sequence"/>
</dbReference>
<dbReference type="PANTHER" id="PTHR32089:SF112">
    <property type="entry name" value="LYSOZYME-LIKE PROTEIN-RELATED"/>
    <property type="match status" value="1"/>
</dbReference>
<keyword evidence="6 8" id="KW-0807">Transducer</keyword>
<feature type="domain" description="HAMP" evidence="11">
    <location>
        <begin position="200"/>
        <end position="253"/>
    </location>
</feature>
<dbReference type="AlphaFoldDB" id="A0A512H5L3"/>
<keyword evidence="2" id="KW-1003">Cell membrane</keyword>
<evidence type="ECO:0000256" key="3">
    <source>
        <dbReference type="ARBA" id="ARBA00022692"/>
    </source>
</evidence>
<evidence type="ECO:0000256" key="1">
    <source>
        <dbReference type="ARBA" id="ARBA00004651"/>
    </source>
</evidence>
<dbReference type="InterPro" id="IPR003660">
    <property type="entry name" value="HAMP_dom"/>
</dbReference>
<gene>
    <name evidence="12" type="ORF">ROR02_08830</name>
</gene>
<dbReference type="SMART" id="SM00304">
    <property type="entry name" value="HAMP"/>
    <property type="match status" value="1"/>
</dbReference>
<organism evidence="12 13">
    <name type="scientific">Pararhodospirillum oryzae</name>
    <dbReference type="NCBI Taxonomy" id="478448"/>
    <lineage>
        <taxon>Bacteria</taxon>
        <taxon>Pseudomonadati</taxon>
        <taxon>Pseudomonadota</taxon>
        <taxon>Alphaproteobacteria</taxon>
        <taxon>Rhodospirillales</taxon>
        <taxon>Rhodospirillaceae</taxon>
        <taxon>Pararhodospirillum</taxon>
    </lineage>
</organism>
<dbReference type="Pfam" id="PF00015">
    <property type="entry name" value="MCPsignal"/>
    <property type="match status" value="1"/>
</dbReference>
<dbReference type="Gene3D" id="3.30.450.20">
    <property type="entry name" value="PAS domain"/>
    <property type="match status" value="1"/>
</dbReference>
<comment type="subcellular location">
    <subcellularLocation>
        <location evidence="1">Cell membrane</location>
        <topology evidence="1">Multi-pass membrane protein</topology>
    </subcellularLocation>
</comment>
<sequence length="549" mass="58909">MLVGLGLVSTALVSALMLFLLRDQLLEARFAKLRAVVEISRGIAQSFEDKVKAGALTRDQALDRFRETMNALWYDDGKSYVSAASMDGIMMLNPANPALVGRDLMGLKDANGRLIIADQVALMKEKQEGTYEFYFKKPGGDTPIPKINYLMRFDPWNMFIAASVYIEDVNQIFWRTALGVLVFIVALQGLVVAAVIAIARNISTPINVIDTRMGQMVAGDLSAPIDIPERADEIGRMAGTLRTLQNELRSSEALRAKTAEEQQRRLERAQEIEKRIATFEATISSVTGQVGSAARELEGTANSMSGHSSQTSSQSREASEVALVALESINAVAGAGAELTTSIEAIGQHVQGAKTMIEQAVRETSRSHEEIQALAAAADRIGAVVQLISDIASQTNLLALNATIEAARAGEAGKGFSVVANEVKTLANQTGKATDEITAQIQAIQEATRTSARSIEGVVDTMRRIDTLSHEIARSVLGQREATQNIARRSQDVAERTTSLSGIIGDVAAAASDLKQSSETVLKAAVGLQKSGGVLDVEVQTFLNHVRTA</sequence>
<feature type="domain" description="Methyl-accepting transducer" evidence="10">
    <location>
        <begin position="268"/>
        <end position="515"/>
    </location>
</feature>
<evidence type="ECO:0000256" key="4">
    <source>
        <dbReference type="ARBA" id="ARBA00022989"/>
    </source>
</evidence>
<proteinExistence type="inferred from homology"/>